<organism evidence="1 2">
    <name type="scientific">Limnoglobus roseus</name>
    <dbReference type="NCBI Taxonomy" id="2598579"/>
    <lineage>
        <taxon>Bacteria</taxon>
        <taxon>Pseudomonadati</taxon>
        <taxon>Planctomycetota</taxon>
        <taxon>Planctomycetia</taxon>
        <taxon>Gemmatales</taxon>
        <taxon>Gemmataceae</taxon>
        <taxon>Limnoglobus</taxon>
    </lineage>
</organism>
<dbReference type="Gene3D" id="2.120.10.30">
    <property type="entry name" value="TolB, C-terminal domain"/>
    <property type="match status" value="1"/>
</dbReference>
<dbReference type="InterPro" id="IPR015943">
    <property type="entry name" value="WD40/YVTN_repeat-like_dom_sf"/>
</dbReference>
<dbReference type="InterPro" id="IPR011042">
    <property type="entry name" value="6-blade_b-propeller_TolB-like"/>
</dbReference>
<dbReference type="OrthoDB" id="2806980at2"/>
<dbReference type="SUPFAM" id="SSF63829">
    <property type="entry name" value="Calcium-dependent phosphotriesterase"/>
    <property type="match status" value="1"/>
</dbReference>
<sequence>MSRIGMRSRAATLLEKCVNLLTPPSAAPATRRRNAGRTKLSCEPLESRDTPTTFTWAPTEPGNYDWTNKANWGGSGYPNAAGDVANITSTLLGNQVINLNDPITIGSITIGGSSTVGTFTIAGNYDGGTDGSLTFDVTSGSASLTTTSTGGGAILAPIVLADNLTLTGGSNTSGTAPIGLGGDISGTGTITASNTTNLLNNVSIGSNVNVAGTGTFSAVQAMYSTSYYDNAVYAFNSATGKLLATLYAPQHRPSGNPQPAPAGLLFQPAGLEVGPDGNLYISSQLNNKILRYNFATDQMETFISDTVLQGIASAESQTNFAPAGLRFGPDGDLYVSMNVGFTSASKSGAIYRFDVSSSGGLSYAGTNTRVVDNMSQPAGLAFGIGSDSSSLYIGNSVFGGISKVANAPSASSATPTTFVSPNSGGLQFPAGLNWGPDGDLYVTDLAAVFGYGQVLRYDSSGAFVNEVVGSPVFFPQPGDLNNQFPSDVLFDPSGNLLVVCLGPKGPTTGSNDYEGSIRRYDIGGTYDQDIVSFSNFPDTDASAGGASGIIPSQAVIGKMPTLTFAGALQPNGSSAGTISIAGAYFAFTSAGDYAVNLNSTGTGGADKLSSDSKVDLGSATLAVTLAGGFTPAVNTVFTIVSASSGLTGTFDGLADNATFTAGGLGRVDSHGCLRTSRAEAKCTNPR</sequence>
<dbReference type="PANTHER" id="PTHR47572:SF4">
    <property type="entry name" value="LACTONASE DRP35"/>
    <property type="match status" value="1"/>
</dbReference>
<evidence type="ECO:0000313" key="2">
    <source>
        <dbReference type="Proteomes" id="UP000324974"/>
    </source>
</evidence>
<protein>
    <submittedName>
        <fullName evidence="1">Tandem-95 repeat protein</fullName>
    </submittedName>
</protein>
<reference evidence="2" key="1">
    <citation type="submission" date="2019-08" db="EMBL/GenBank/DDBJ databases">
        <title>Limnoglobus roseus gen. nov., sp. nov., a novel freshwater planctomycete with a giant genome from the family Gemmataceae.</title>
        <authorList>
            <person name="Kulichevskaya I.S."/>
            <person name="Naumoff D.G."/>
            <person name="Miroshnikov K."/>
            <person name="Ivanova A."/>
            <person name="Philippov D.A."/>
            <person name="Hakobyan A."/>
            <person name="Rijpstra I.C."/>
            <person name="Sinninghe Damste J.S."/>
            <person name="Liesack W."/>
            <person name="Dedysh S.N."/>
        </authorList>
    </citation>
    <scope>NUCLEOTIDE SEQUENCE [LARGE SCALE GENOMIC DNA]</scope>
    <source>
        <strain evidence="2">PX52</strain>
    </source>
</reference>
<name>A0A5C1AMJ7_9BACT</name>
<gene>
    <name evidence="1" type="ORF">PX52LOC_06256</name>
</gene>
<keyword evidence="2" id="KW-1185">Reference proteome</keyword>
<dbReference type="PANTHER" id="PTHR47572">
    <property type="entry name" value="LIPOPROTEIN-RELATED"/>
    <property type="match status" value="1"/>
</dbReference>
<evidence type="ECO:0000313" key="1">
    <source>
        <dbReference type="EMBL" id="QEL19196.1"/>
    </source>
</evidence>
<dbReference type="RefSeq" id="WP_149113618.1">
    <property type="nucleotide sequence ID" value="NZ_CP042425.1"/>
</dbReference>
<dbReference type="InterPro" id="IPR051262">
    <property type="entry name" value="SMP-30/CGR1_Lactonase"/>
</dbReference>
<dbReference type="AlphaFoldDB" id="A0A5C1AMJ7"/>
<dbReference type="KEGG" id="lrs:PX52LOC_06256"/>
<accession>A0A5C1AMJ7</accession>
<dbReference type="Proteomes" id="UP000324974">
    <property type="component" value="Chromosome"/>
</dbReference>
<dbReference type="EMBL" id="CP042425">
    <property type="protein sequence ID" value="QEL19196.1"/>
    <property type="molecule type" value="Genomic_DNA"/>
</dbReference>
<proteinExistence type="predicted"/>
<dbReference type="Gene3D" id="2.130.10.10">
    <property type="entry name" value="YVTN repeat-like/Quinoprotein amine dehydrogenase"/>
    <property type="match status" value="1"/>
</dbReference>